<dbReference type="PANTHER" id="PTHR42760:SF40">
    <property type="entry name" value="3-OXOACYL-[ACYL-CARRIER-PROTEIN] REDUCTASE, CHLOROPLASTIC"/>
    <property type="match status" value="1"/>
</dbReference>
<dbReference type="PRINTS" id="PR00081">
    <property type="entry name" value="GDHRDH"/>
</dbReference>
<dbReference type="FunFam" id="3.40.50.720:FF:000084">
    <property type="entry name" value="Short-chain dehydrogenase reductase"/>
    <property type="match status" value="1"/>
</dbReference>
<dbReference type="PANTHER" id="PTHR42760">
    <property type="entry name" value="SHORT-CHAIN DEHYDROGENASES/REDUCTASES FAMILY MEMBER"/>
    <property type="match status" value="1"/>
</dbReference>
<evidence type="ECO:0000256" key="1">
    <source>
        <dbReference type="ARBA" id="ARBA00006484"/>
    </source>
</evidence>
<evidence type="ECO:0000256" key="2">
    <source>
        <dbReference type="ARBA" id="ARBA00023002"/>
    </source>
</evidence>
<comment type="similarity">
    <text evidence="1">Belongs to the short-chain dehydrogenases/reductases (SDR) family.</text>
</comment>
<dbReference type="EMBL" id="CP001854">
    <property type="protein sequence ID" value="ADB52821.1"/>
    <property type="molecule type" value="Genomic_DNA"/>
</dbReference>
<dbReference type="Gene3D" id="3.40.50.720">
    <property type="entry name" value="NAD(P)-binding Rossmann-like Domain"/>
    <property type="match status" value="1"/>
</dbReference>
<dbReference type="eggNOG" id="COG1028">
    <property type="taxonomic scope" value="Bacteria"/>
</dbReference>
<organism evidence="3 4">
    <name type="scientific">Conexibacter woesei (strain DSM 14684 / CCUG 47730 / CIP 108061 / JCM 11494 / NBRC 100937 / ID131577)</name>
    <dbReference type="NCBI Taxonomy" id="469383"/>
    <lineage>
        <taxon>Bacteria</taxon>
        <taxon>Bacillati</taxon>
        <taxon>Actinomycetota</taxon>
        <taxon>Thermoleophilia</taxon>
        <taxon>Solirubrobacterales</taxon>
        <taxon>Conexibacteraceae</taxon>
        <taxon>Conexibacter</taxon>
    </lineage>
</organism>
<dbReference type="GO" id="GO:0030497">
    <property type="term" value="P:fatty acid elongation"/>
    <property type="evidence" value="ECO:0007669"/>
    <property type="project" value="TreeGrafter"/>
</dbReference>
<dbReference type="SUPFAM" id="SSF51735">
    <property type="entry name" value="NAD(P)-binding Rossmann-fold domains"/>
    <property type="match status" value="1"/>
</dbReference>
<keyword evidence="2" id="KW-0560">Oxidoreductase</keyword>
<gene>
    <name evidence="3" type="ordered locus">Cwoe_4407</name>
</gene>
<proteinExistence type="inferred from homology"/>
<accession>D3F7S7</accession>
<dbReference type="CDD" id="cd05233">
    <property type="entry name" value="SDR_c"/>
    <property type="match status" value="1"/>
</dbReference>
<name>D3F7S7_CONWI</name>
<dbReference type="HOGENOM" id="CLU_010194_1_1_11"/>
<reference evidence="3 4" key="1">
    <citation type="journal article" date="2010" name="Stand. Genomic Sci.">
        <title>Complete genome sequence of Conexibacter woesei type strain (ID131577).</title>
        <authorList>
            <person name="Pukall R."/>
            <person name="Lapidus A."/>
            <person name="Glavina Del Rio T."/>
            <person name="Copeland A."/>
            <person name="Tice H."/>
            <person name="Cheng J.-F."/>
            <person name="Lucas S."/>
            <person name="Chen F."/>
            <person name="Nolan M."/>
            <person name="Bruce D."/>
            <person name="Goodwin L."/>
            <person name="Pitluck S."/>
            <person name="Mavromatis K."/>
            <person name="Ivanova N."/>
            <person name="Ovchinnikova G."/>
            <person name="Pati A."/>
            <person name="Chen A."/>
            <person name="Palaniappan K."/>
            <person name="Land M."/>
            <person name="Hauser L."/>
            <person name="Chang Y.-J."/>
            <person name="Jeffries C.D."/>
            <person name="Chain P."/>
            <person name="Meincke L."/>
            <person name="Sims D."/>
            <person name="Brettin T."/>
            <person name="Detter J.C."/>
            <person name="Rohde M."/>
            <person name="Goeker M."/>
            <person name="Bristow J."/>
            <person name="Eisen J.A."/>
            <person name="Markowitz V."/>
            <person name="Kyrpides N.C."/>
            <person name="Klenk H.-P."/>
            <person name="Hugenholtz P."/>
        </authorList>
    </citation>
    <scope>NUCLEOTIDE SEQUENCE [LARGE SCALE GENOMIC DNA]</scope>
    <source>
        <strain evidence="4">DSM 14684 / CIP 108061 / JCM 11494 / NBRC 100937 / ID131577</strain>
    </source>
</reference>
<evidence type="ECO:0000313" key="4">
    <source>
        <dbReference type="Proteomes" id="UP000008229"/>
    </source>
</evidence>
<reference evidence="4" key="2">
    <citation type="submission" date="2010-01" db="EMBL/GenBank/DDBJ databases">
        <title>The complete genome of Conexibacter woesei DSM 14684.</title>
        <authorList>
            <consortium name="US DOE Joint Genome Institute (JGI-PGF)"/>
            <person name="Lucas S."/>
            <person name="Copeland A."/>
            <person name="Lapidus A."/>
            <person name="Glavina del Rio T."/>
            <person name="Dalin E."/>
            <person name="Tice H."/>
            <person name="Bruce D."/>
            <person name="Goodwin L."/>
            <person name="Pitluck S."/>
            <person name="Kyrpides N."/>
            <person name="Mavromatis K."/>
            <person name="Ivanova N."/>
            <person name="Mikhailova N."/>
            <person name="Chertkov O."/>
            <person name="Brettin T."/>
            <person name="Detter J.C."/>
            <person name="Han C."/>
            <person name="Larimer F."/>
            <person name="Land M."/>
            <person name="Hauser L."/>
            <person name="Markowitz V."/>
            <person name="Cheng J.-F."/>
            <person name="Hugenholtz P."/>
            <person name="Woyke T."/>
            <person name="Wu D."/>
            <person name="Pukall R."/>
            <person name="Steenblock K."/>
            <person name="Schneider S."/>
            <person name="Klenk H.-P."/>
            <person name="Eisen J.A."/>
        </authorList>
    </citation>
    <scope>NUCLEOTIDE SEQUENCE [LARGE SCALE GENOMIC DNA]</scope>
    <source>
        <strain evidence="4">DSM 14684 / CIP 108061 / JCM 11494 / NBRC 100937 / ID131577</strain>
    </source>
</reference>
<keyword evidence="4" id="KW-1185">Reference proteome</keyword>
<dbReference type="PRINTS" id="PR00080">
    <property type="entry name" value="SDRFAMILY"/>
</dbReference>
<dbReference type="KEGG" id="cwo:Cwoe_4407"/>
<dbReference type="InterPro" id="IPR002347">
    <property type="entry name" value="SDR_fam"/>
</dbReference>
<dbReference type="InterPro" id="IPR036291">
    <property type="entry name" value="NAD(P)-bd_dom_sf"/>
</dbReference>
<dbReference type="RefSeq" id="WP_012935872.1">
    <property type="nucleotide sequence ID" value="NC_013739.1"/>
</dbReference>
<dbReference type="Proteomes" id="UP000008229">
    <property type="component" value="Chromosome"/>
</dbReference>
<protein>
    <submittedName>
        <fullName evidence="3">Short-chain dehydrogenase/reductase SDR</fullName>
    </submittedName>
</protein>
<sequence>MSQALSETSAPIAISDRHRGRRAVVTGAGSGIGRAIALRLASEGALVTSLDVDGANAAQTAEAIEQAGGQAIGVRADVRVRSELDAAVAAAVERFGGLDYLVNAAGIVTMAGFDDVTEDEWDRVVDINLKGYFLAAKAAVGALRNGVDPAIVNITTIESEIICSPSGRCQVHYNASKGGALMLTKALAAELAASGIRVNAVAPGATNTLFTGTSFAEPEIFETFSDRLLIKRVGEPEDQAAAVSFLLSSDASYITGVQLPVDGGWMVR</sequence>
<dbReference type="GO" id="GO:0016616">
    <property type="term" value="F:oxidoreductase activity, acting on the CH-OH group of donors, NAD or NADP as acceptor"/>
    <property type="evidence" value="ECO:0007669"/>
    <property type="project" value="TreeGrafter"/>
</dbReference>
<dbReference type="NCBIfam" id="NF005559">
    <property type="entry name" value="PRK07231.1"/>
    <property type="match status" value="1"/>
</dbReference>
<evidence type="ECO:0000313" key="3">
    <source>
        <dbReference type="EMBL" id="ADB52821.1"/>
    </source>
</evidence>
<dbReference type="STRING" id="469383.Cwoe_4407"/>
<dbReference type="AlphaFoldDB" id="D3F7S7"/>
<dbReference type="Pfam" id="PF13561">
    <property type="entry name" value="adh_short_C2"/>
    <property type="match status" value="1"/>
</dbReference>